<feature type="transmembrane region" description="Helical" evidence="1">
    <location>
        <begin position="202"/>
        <end position="220"/>
    </location>
</feature>
<accession>A0A1H9RQ90</accession>
<evidence type="ECO:0000256" key="1">
    <source>
        <dbReference type="SAM" id="Phobius"/>
    </source>
</evidence>
<gene>
    <name evidence="2" type="ORF">SAMN04489841_4505</name>
</gene>
<dbReference type="InterPro" id="IPR006311">
    <property type="entry name" value="TAT_signal"/>
</dbReference>
<keyword evidence="1" id="KW-0472">Membrane</keyword>
<keyword evidence="1" id="KW-0812">Transmembrane</keyword>
<proteinExistence type="predicted"/>
<dbReference type="AlphaFoldDB" id="A0A1H9RQ90"/>
<dbReference type="OrthoDB" id="202886at2157"/>
<dbReference type="Proteomes" id="UP000199114">
    <property type="component" value="Unassembled WGS sequence"/>
</dbReference>
<reference evidence="3" key="1">
    <citation type="submission" date="2016-10" db="EMBL/GenBank/DDBJ databases">
        <authorList>
            <person name="Varghese N."/>
            <person name="Submissions S."/>
        </authorList>
    </citation>
    <scope>NUCLEOTIDE SEQUENCE [LARGE SCALE GENOMIC DNA]</scope>
    <source>
        <strain evidence="3">DSM 25055</strain>
    </source>
</reference>
<protein>
    <submittedName>
        <fullName evidence="2">Uncharacterized protein</fullName>
    </submittedName>
</protein>
<keyword evidence="1" id="KW-1133">Transmembrane helix</keyword>
<dbReference type="RefSeq" id="WP_139210980.1">
    <property type="nucleotide sequence ID" value="NZ_FOFD01000007.1"/>
</dbReference>
<name>A0A1H9RQ90_9EURY</name>
<evidence type="ECO:0000313" key="2">
    <source>
        <dbReference type="EMBL" id="SER75141.1"/>
    </source>
</evidence>
<dbReference type="PROSITE" id="PS51318">
    <property type="entry name" value="TAT"/>
    <property type="match status" value="1"/>
</dbReference>
<sequence length="243" mass="25799">MKEGYNDINRRSVLKSTSGLIGGSLMAGSAAAAKDKKAIGNQKANKFEKLTDSITVANGKAKVKGQVNALGKEKAKRRTSGKEKVEISANGNSLTFTAQKIAKQMNEGVEKGYWKIKESAGELDVDLTEKGRSRFFKSDNNRRRRFQAQSHCDGKSEISGDVAYLDDDATDSIQWGSVLTAGTFTIATAIAGYFAATALAPIVMAAAAVLATVTAVYISLTNEGCGIKIGTDSEIVSSQHCDC</sequence>
<keyword evidence="3" id="KW-1185">Reference proteome</keyword>
<organism evidence="2 3">
    <name type="scientific">Natrinema salaciae</name>
    <dbReference type="NCBI Taxonomy" id="1186196"/>
    <lineage>
        <taxon>Archaea</taxon>
        <taxon>Methanobacteriati</taxon>
        <taxon>Methanobacteriota</taxon>
        <taxon>Stenosarchaea group</taxon>
        <taxon>Halobacteria</taxon>
        <taxon>Halobacteriales</taxon>
        <taxon>Natrialbaceae</taxon>
        <taxon>Natrinema</taxon>
    </lineage>
</organism>
<evidence type="ECO:0000313" key="3">
    <source>
        <dbReference type="Proteomes" id="UP000199114"/>
    </source>
</evidence>
<dbReference type="EMBL" id="FOFD01000007">
    <property type="protein sequence ID" value="SER75141.1"/>
    <property type="molecule type" value="Genomic_DNA"/>
</dbReference>
<feature type="transmembrane region" description="Helical" evidence="1">
    <location>
        <begin position="175"/>
        <end position="196"/>
    </location>
</feature>